<reference evidence="1 2" key="1">
    <citation type="submission" date="2019-07" db="EMBL/GenBank/DDBJ databases">
        <authorList>
            <person name="Jastrzebski P J."/>
            <person name="Paukszto L."/>
            <person name="Jastrzebski P J."/>
        </authorList>
    </citation>
    <scope>NUCLEOTIDE SEQUENCE [LARGE SCALE GENOMIC DNA]</scope>
    <source>
        <strain evidence="1 2">WMS-il1</strain>
    </source>
</reference>
<evidence type="ECO:0000313" key="1">
    <source>
        <dbReference type="EMBL" id="VUZ49245.1"/>
    </source>
</evidence>
<organism evidence="1 2">
    <name type="scientific">Hymenolepis diminuta</name>
    <name type="common">Rat tapeworm</name>
    <dbReference type="NCBI Taxonomy" id="6216"/>
    <lineage>
        <taxon>Eukaryota</taxon>
        <taxon>Metazoa</taxon>
        <taxon>Spiralia</taxon>
        <taxon>Lophotrochozoa</taxon>
        <taxon>Platyhelminthes</taxon>
        <taxon>Cestoda</taxon>
        <taxon>Eucestoda</taxon>
        <taxon>Cyclophyllidea</taxon>
        <taxon>Hymenolepididae</taxon>
        <taxon>Hymenolepis</taxon>
    </lineage>
</organism>
<name>A0A564YPT8_HYMDI</name>
<evidence type="ECO:0000313" key="2">
    <source>
        <dbReference type="Proteomes" id="UP000321570"/>
    </source>
</evidence>
<sequence length="56" mass="6304">SYTSYSSPFFLSTLPSISLTRFNLCCSFLEYIFGQINSWSPASQVLLALTQTATNW</sequence>
<dbReference type="AlphaFoldDB" id="A0A564YPT8"/>
<protein>
    <submittedName>
        <fullName evidence="1">Uncharacterized protein</fullName>
    </submittedName>
</protein>
<dbReference type="Proteomes" id="UP000321570">
    <property type="component" value="Unassembled WGS sequence"/>
</dbReference>
<proteinExistence type="predicted"/>
<feature type="non-terminal residue" evidence="1">
    <location>
        <position position="1"/>
    </location>
</feature>
<accession>A0A564YPT8</accession>
<dbReference type="EMBL" id="CABIJS010000333">
    <property type="protein sequence ID" value="VUZ49245.1"/>
    <property type="molecule type" value="Genomic_DNA"/>
</dbReference>
<gene>
    <name evidence="1" type="ORF">WMSIL1_LOCUS8724</name>
</gene>
<keyword evidence="2" id="KW-1185">Reference proteome</keyword>